<gene>
    <name evidence="1" type="ORF">A0128_03230</name>
</gene>
<evidence type="ECO:0000313" key="1">
    <source>
        <dbReference type="EMBL" id="AOP32965.1"/>
    </source>
</evidence>
<dbReference type="Proteomes" id="UP000094197">
    <property type="component" value="Chromosome 1"/>
</dbReference>
<name>A0A1D7UTS7_9LEPT</name>
<sequence length="106" mass="12526">MKIRLKHRSNFKDFFIRFFVLPFDVQLISAHFLNRKGSSNLKINLSEVRQSSVKARAPHPDFGWWRRVGGKTRETFLYQRILLFASKKRLVGTPTKGRNKIFVFLS</sequence>
<dbReference type="EMBL" id="CP015217">
    <property type="protein sequence ID" value="AOP32965.1"/>
    <property type="molecule type" value="Genomic_DNA"/>
</dbReference>
<evidence type="ECO:0000313" key="2">
    <source>
        <dbReference type="Proteomes" id="UP000094197"/>
    </source>
</evidence>
<accession>A0A1D7UTS7</accession>
<organism evidence="1 2">
    <name type="scientific">Leptospira tipperaryensis</name>
    <dbReference type="NCBI Taxonomy" id="2564040"/>
    <lineage>
        <taxon>Bacteria</taxon>
        <taxon>Pseudomonadati</taxon>
        <taxon>Spirochaetota</taxon>
        <taxon>Spirochaetia</taxon>
        <taxon>Leptospirales</taxon>
        <taxon>Leptospiraceae</taxon>
        <taxon>Leptospira</taxon>
    </lineage>
</organism>
<dbReference type="KEGG" id="laj:A0128_03230"/>
<reference evidence="1 2" key="1">
    <citation type="submission" date="2016-04" db="EMBL/GenBank/DDBJ databases">
        <title>Complete genome seqeunce of Leptospira alstonii serovar Room22.</title>
        <authorList>
            <person name="Nally J.E."/>
            <person name="Bayles D.O."/>
            <person name="Hurley D."/>
            <person name="Fanning S."/>
            <person name="McMahon B.J."/>
            <person name="Arent Z."/>
        </authorList>
    </citation>
    <scope>NUCLEOTIDE SEQUENCE [LARGE SCALE GENOMIC DNA]</scope>
    <source>
        <strain evidence="1 2">GWTS #1</strain>
    </source>
</reference>
<proteinExistence type="predicted"/>
<dbReference type="AlphaFoldDB" id="A0A1D7UTS7"/>
<protein>
    <submittedName>
        <fullName evidence="1">Uncharacterized protein</fullName>
    </submittedName>
</protein>
<keyword evidence="2" id="KW-1185">Reference proteome</keyword>